<dbReference type="Proteomes" id="UP000184749">
    <property type="component" value="Chromosome"/>
</dbReference>
<evidence type="ECO:0000313" key="2">
    <source>
        <dbReference type="EMBL" id="APO66182.1"/>
    </source>
</evidence>
<feature type="transmembrane region" description="Helical" evidence="1">
    <location>
        <begin position="30"/>
        <end position="52"/>
    </location>
</feature>
<keyword evidence="1" id="KW-0812">Transmembrane</keyword>
<protein>
    <submittedName>
        <fullName evidence="2">Uncharacterized protein</fullName>
    </submittedName>
</protein>
<gene>
    <name evidence="2" type="ORF">IE4872_CH00517</name>
</gene>
<reference evidence="2 3" key="1">
    <citation type="submission" date="2016-09" db="EMBL/GenBank/DDBJ databases">
        <title>The complete genome sequences of Rhizobium gallicum, symbiovars gallicum and phaseoli, symbionts associated to common bean (Phaseolus vulgaris).</title>
        <authorList>
            <person name="Bustos P."/>
            <person name="Santamaria R.I."/>
            <person name="Perez-Carrascal O.M."/>
            <person name="Juarez S."/>
            <person name="Lozano L."/>
            <person name="Martinez-Flores I."/>
            <person name="Martinez-Romero E."/>
            <person name="Cevallos M."/>
            <person name="Romero D."/>
            <person name="Davila G."/>
            <person name="Gonzalez V."/>
        </authorList>
    </citation>
    <scope>NUCLEOTIDE SEQUENCE [LARGE SCALE GENOMIC DNA]</scope>
    <source>
        <strain evidence="2 3">IE4872</strain>
    </source>
</reference>
<proteinExistence type="predicted"/>
<evidence type="ECO:0000256" key="1">
    <source>
        <dbReference type="SAM" id="Phobius"/>
    </source>
</evidence>
<dbReference type="AlphaFoldDB" id="A0A1L5NE59"/>
<dbReference type="EMBL" id="CP017101">
    <property type="protein sequence ID" value="APO66182.1"/>
    <property type="molecule type" value="Genomic_DNA"/>
</dbReference>
<keyword evidence="1" id="KW-0472">Membrane</keyword>
<name>A0A1L5NE59_9HYPH</name>
<accession>A0A1L5NE59</accession>
<keyword evidence="1" id="KW-1133">Transmembrane helix</keyword>
<organism evidence="2 3">
    <name type="scientific">Rhizobium gallicum</name>
    <dbReference type="NCBI Taxonomy" id="56730"/>
    <lineage>
        <taxon>Bacteria</taxon>
        <taxon>Pseudomonadati</taxon>
        <taxon>Pseudomonadota</taxon>
        <taxon>Alphaproteobacteria</taxon>
        <taxon>Hyphomicrobiales</taxon>
        <taxon>Rhizobiaceae</taxon>
        <taxon>Rhizobium/Agrobacterium group</taxon>
        <taxon>Rhizobium</taxon>
    </lineage>
</organism>
<sequence length="72" mass="8158">MKCNVINLQASPPERQFQDAISPRSASRSFIPMEILSFNYCTFISIAFLHLVQHLQERFLSTAAGRCCHTGQ</sequence>
<dbReference type="STRING" id="56730.IE4872_CH00517"/>
<evidence type="ECO:0000313" key="3">
    <source>
        <dbReference type="Proteomes" id="UP000184749"/>
    </source>
</evidence>